<dbReference type="AlphaFoldDB" id="A0AA97PLE1"/>
<reference evidence="2" key="1">
    <citation type="journal article" date="2012" name="PLoS Genet.">
        <title>Comparative analysis of the genomes of two field isolates of the rice blast fungus Magnaporthe oryzae.</title>
        <authorList>
            <person name="Xue M."/>
            <person name="Yang J."/>
            <person name="Li Z."/>
            <person name="Hu S."/>
            <person name="Yao N."/>
            <person name="Dean R.A."/>
            <person name="Zhao W."/>
            <person name="Shen M."/>
            <person name="Zhang H."/>
            <person name="Li C."/>
            <person name="Liu L."/>
            <person name="Cao L."/>
            <person name="Xu X."/>
            <person name="Xing Y."/>
            <person name="Hsiang T."/>
            <person name="Zhang Z."/>
            <person name="Xu J.R."/>
            <person name="Peng Y.L."/>
        </authorList>
    </citation>
    <scope>NUCLEOTIDE SEQUENCE</scope>
    <source>
        <strain evidence="2">Y34</strain>
    </source>
</reference>
<dbReference type="Proteomes" id="UP000011086">
    <property type="component" value="Unassembled WGS sequence"/>
</dbReference>
<keyword evidence="1" id="KW-0732">Signal</keyword>
<feature type="chain" id="PRO_5041732482" evidence="1">
    <location>
        <begin position="21"/>
        <end position="86"/>
    </location>
</feature>
<evidence type="ECO:0000313" key="2">
    <source>
        <dbReference type="EMBL" id="ELQ38794.1"/>
    </source>
</evidence>
<accession>A0AA97PLE1</accession>
<evidence type="ECO:0000256" key="1">
    <source>
        <dbReference type="SAM" id="SignalP"/>
    </source>
</evidence>
<proteinExistence type="predicted"/>
<name>A0AA97PLE1_PYRO3</name>
<gene>
    <name evidence="2" type="ORF">OOU_Y34scaffold00528g86</name>
</gene>
<feature type="signal peptide" evidence="1">
    <location>
        <begin position="1"/>
        <end position="20"/>
    </location>
</feature>
<organism evidence="2">
    <name type="scientific">Pyricularia oryzae (strain Y34)</name>
    <name type="common">Rice blast fungus</name>
    <name type="synonym">Magnaporthe oryzae</name>
    <dbReference type="NCBI Taxonomy" id="1143189"/>
    <lineage>
        <taxon>Eukaryota</taxon>
        <taxon>Fungi</taxon>
        <taxon>Dikarya</taxon>
        <taxon>Ascomycota</taxon>
        <taxon>Pezizomycotina</taxon>
        <taxon>Sordariomycetes</taxon>
        <taxon>Sordariomycetidae</taxon>
        <taxon>Magnaporthales</taxon>
        <taxon>Pyriculariaceae</taxon>
        <taxon>Pyricularia</taxon>
    </lineage>
</organism>
<dbReference type="EMBL" id="JH793541">
    <property type="protein sequence ID" value="ELQ38794.1"/>
    <property type="molecule type" value="Genomic_DNA"/>
</dbReference>
<protein>
    <submittedName>
        <fullName evidence="2">Uncharacterized protein</fullName>
    </submittedName>
</protein>
<sequence length="86" mass="8773">MKTSIAAFLVGALFAPMALAGLTTSICNSIGGKNLGDDSICRKAGAKALGKGLCCFDRSNALVLEKYTANCDDLSGTVQALNNPCS</sequence>